<dbReference type="Pfam" id="PF00072">
    <property type="entry name" value="Response_reg"/>
    <property type="match status" value="1"/>
</dbReference>
<keyword evidence="2" id="KW-0902">Two-component regulatory system</keyword>
<keyword evidence="1 3" id="KW-0597">Phosphoprotein</keyword>
<evidence type="ECO:0000256" key="3">
    <source>
        <dbReference type="PROSITE-ProRule" id="PRU00169"/>
    </source>
</evidence>
<evidence type="ECO:0000259" key="4">
    <source>
        <dbReference type="PROSITE" id="PS50110"/>
    </source>
</evidence>
<gene>
    <name evidence="5" type="ORF">KDA27_06435</name>
</gene>
<dbReference type="InterPro" id="IPR001789">
    <property type="entry name" value="Sig_transdc_resp-reg_receiver"/>
</dbReference>
<evidence type="ECO:0000256" key="2">
    <source>
        <dbReference type="ARBA" id="ARBA00023012"/>
    </source>
</evidence>
<name>A0A956SDM5_UNCEI</name>
<reference evidence="5" key="1">
    <citation type="submission" date="2020-04" db="EMBL/GenBank/DDBJ databases">
        <authorList>
            <person name="Zhang T."/>
        </authorList>
    </citation>
    <scope>NUCLEOTIDE SEQUENCE</scope>
    <source>
        <strain evidence="5">HKST-UBA02</strain>
    </source>
</reference>
<dbReference type="CDD" id="cd00156">
    <property type="entry name" value="REC"/>
    <property type="match status" value="1"/>
</dbReference>
<dbReference type="EMBL" id="JAGQHS010000022">
    <property type="protein sequence ID" value="MCA9755419.1"/>
    <property type="molecule type" value="Genomic_DNA"/>
</dbReference>
<proteinExistence type="predicted"/>
<dbReference type="AlphaFoldDB" id="A0A956SDM5"/>
<reference evidence="5" key="2">
    <citation type="journal article" date="2021" name="Microbiome">
        <title>Successional dynamics and alternative stable states in a saline activated sludge microbial community over 9 years.</title>
        <authorList>
            <person name="Wang Y."/>
            <person name="Ye J."/>
            <person name="Ju F."/>
            <person name="Liu L."/>
            <person name="Boyd J.A."/>
            <person name="Deng Y."/>
            <person name="Parks D.H."/>
            <person name="Jiang X."/>
            <person name="Yin X."/>
            <person name="Woodcroft B.J."/>
            <person name="Tyson G.W."/>
            <person name="Hugenholtz P."/>
            <person name="Polz M.F."/>
            <person name="Zhang T."/>
        </authorList>
    </citation>
    <scope>NUCLEOTIDE SEQUENCE</scope>
    <source>
        <strain evidence="5">HKST-UBA02</strain>
    </source>
</reference>
<dbReference type="SUPFAM" id="SSF52172">
    <property type="entry name" value="CheY-like"/>
    <property type="match status" value="1"/>
</dbReference>
<dbReference type="GO" id="GO:0000160">
    <property type="term" value="P:phosphorelay signal transduction system"/>
    <property type="evidence" value="ECO:0007669"/>
    <property type="project" value="UniProtKB-KW"/>
</dbReference>
<feature type="domain" description="Response regulatory" evidence="4">
    <location>
        <begin position="5"/>
        <end position="121"/>
    </location>
</feature>
<protein>
    <submittedName>
        <fullName evidence="5">Response regulator</fullName>
    </submittedName>
</protein>
<organism evidence="5 6">
    <name type="scientific">Eiseniibacteriota bacterium</name>
    <dbReference type="NCBI Taxonomy" id="2212470"/>
    <lineage>
        <taxon>Bacteria</taxon>
        <taxon>Candidatus Eiseniibacteriota</taxon>
    </lineage>
</organism>
<accession>A0A956SDM5</accession>
<dbReference type="PANTHER" id="PTHR44591">
    <property type="entry name" value="STRESS RESPONSE REGULATOR PROTEIN 1"/>
    <property type="match status" value="1"/>
</dbReference>
<evidence type="ECO:0000313" key="6">
    <source>
        <dbReference type="Proteomes" id="UP000739538"/>
    </source>
</evidence>
<evidence type="ECO:0000256" key="1">
    <source>
        <dbReference type="ARBA" id="ARBA00022553"/>
    </source>
</evidence>
<dbReference type="InterPro" id="IPR011006">
    <property type="entry name" value="CheY-like_superfamily"/>
</dbReference>
<sequence>MKISRVLVIDDDTVVRRTVARLLRDQKIETDLVATGEEAIERLQSGDVPDAVLCDLYLPGISGLEVIEAIRSTEAWQDVPVVVLTGRARGDMMVRAEALGDCCLTKPFSSVDLVDTIERVSQIERRKAS</sequence>
<evidence type="ECO:0000313" key="5">
    <source>
        <dbReference type="EMBL" id="MCA9755419.1"/>
    </source>
</evidence>
<dbReference type="Gene3D" id="3.40.50.2300">
    <property type="match status" value="1"/>
</dbReference>
<dbReference type="InterPro" id="IPR050595">
    <property type="entry name" value="Bact_response_regulator"/>
</dbReference>
<feature type="modified residue" description="4-aspartylphosphate" evidence="3">
    <location>
        <position position="55"/>
    </location>
</feature>
<dbReference type="Proteomes" id="UP000739538">
    <property type="component" value="Unassembled WGS sequence"/>
</dbReference>
<comment type="caution">
    <text evidence="5">The sequence shown here is derived from an EMBL/GenBank/DDBJ whole genome shotgun (WGS) entry which is preliminary data.</text>
</comment>
<dbReference type="PROSITE" id="PS50110">
    <property type="entry name" value="RESPONSE_REGULATORY"/>
    <property type="match status" value="1"/>
</dbReference>
<dbReference type="SMART" id="SM00448">
    <property type="entry name" value="REC"/>
    <property type="match status" value="1"/>
</dbReference>
<dbReference type="PANTHER" id="PTHR44591:SF14">
    <property type="entry name" value="PROTEIN PILG"/>
    <property type="match status" value="1"/>
</dbReference>